<proteinExistence type="predicted"/>
<sequence>MSEDQSQKNFFMKALDNENNDGIQKYNTSLIKQIKNDYLQKLLLPRDKLKDFHLKLKDYRYVDDLTDIQYGRYIRWINLNDPNNIKLTTGGIIIDIKILASGIHVVCKNNKNHRFQIKIDECFIFQKLTDQEKIILYALDHVSS</sequence>
<protein>
    <submittedName>
        <fullName evidence="1">Uncharacterized protein</fullName>
    </submittedName>
</protein>
<name>A0A6C0CZX6_9ZZZZ</name>
<accession>A0A6C0CZX6</accession>
<reference evidence="1" key="1">
    <citation type="journal article" date="2020" name="Nature">
        <title>Giant virus diversity and host interactions through global metagenomics.</title>
        <authorList>
            <person name="Schulz F."/>
            <person name="Roux S."/>
            <person name="Paez-Espino D."/>
            <person name="Jungbluth S."/>
            <person name="Walsh D.A."/>
            <person name="Denef V.J."/>
            <person name="McMahon K.D."/>
            <person name="Konstantinidis K.T."/>
            <person name="Eloe-Fadrosh E.A."/>
            <person name="Kyrpides N.C."/>
            <person name="Woyke T."/>
        </authorList>
    </citation>
    <scope>NUCLEOTIDE SEQUENCE</scope>
    <source>
        <strain evidence="1">GVMAG-M-3300023109-53</strain>
    </source>
</reference>
<dbReference type="AlphaFoldDB" id="A0A6C0CZX6"/>
<dbReference type="EMBL" id="MN739505">
    <property type="protein sequence ID" value="QHT09005.1"/>
    <property type="molecule type" value="Genomic_DNA"/>
</dbReference>
<organism evidence="1">
    <name type="scientific">viral metagenome</name>
    <dbReference type="NCBI Taxonomy" id="1070528"/>
    <lineage>
        <taxon>unclassified sequences</taxon>
        <taxon>metagenomes</taxon>
        <taxon>organismal metagenomes</taxon>
    </lineage>
</organism>
<evidence type="ECO:0000313" key="1">
    <source>
        <dbReference type="EMBL" id="QHT09005.1"/>
    </source>
</evidence>